<feature type="transmembrane region" description="Helical" evidence="12">
    <location>
        <begin position="155"/>
        <end position="172"/>
    </location>
</feature>
<comment type="function">
    <text evidence="10">Mannosyltransferase that operates in the biosynthetic pathway of dolichol-linked oligosaccharides, the glycan precursors employed in protein asparagine (N)-glycosylation. The assembly of dolichol-linked oligosaccharides begins on the cytosolic side of the endoplasmic reticulum membrane and finishes in its lumen. The sequential addition of sugars to dolichol pyrophosphate produces dolichol-linked oligosaccharides containing fourteen sugars, including two GlcNAcs, nine mannoses and three glucoses. Once assembled, the oligosaccharide is transferred from the lipid to nascent proteins by oligosaccharyltransferases. In the lumen of the endoplasmic reticulum, adds the eighth mannose residue in an alpha-1,6 linkage onto Man(7)GlcNAc(2)-PP-dolichol to produce Man(8)GlcNAc(2)-PP-dolichol.</text>
</comment>
<evidence type="ECO:0000256" key="5">
    <source>
        <dbReference type="ARBA" id="ARBA00022679"/>
    </source>
</evidence>
<dbReference type="GO" id="GO:0005789">
    <property type="term" value="C:endoplasmic reticulum membrane"/>
    <property type="evidence" value="ECO:0007669"/>
    <property type="project" value="UniProtKB-SubCell"/>
</dbReference>
<evidence type="ECO:0000256" key="2">
    <source>
        <dbReference type="ARBA" id="ARBA00004922"/>
    </source>
</evidence>
<evidence type="ECO:0000256" key="12">
    <source>
        <dbReference type="RuleBase" id="RU363075"/>
    </source>
</evidence>
<comment type="subcellular location">
    <subcellularLocation>
        <location evidence="1 12">Endoplasmic reticulum membrane</location>
        <topology evidence="1 12">Multi-pass membrane protein</topology>
    </subcellularLocation>
</comment>
<dbReference type="EMBL" id="JACCJC010000004">
    <property type="protein sequence ID" value="KAF6240181.1"/>
    <property type="molecule type" value="Genomic_DNA"/>
</dbReference>
<dbReference type="EC" id="2.4.1.-" evidence="12"/>
<comment type="pathway">
    <text evidence="2">Protein modification; protein glycosylation.</text>
</comment>
<dbReference type="Proteomes" id="UP000578531">
    <property type="component" value="Unassembled WGS sequence"/>
</dbReference>
<keyword evidence="9 12" id="KW-0472">Membrane</keyword>
<dbReference type="InterPro" id="IPR005599">
    <property type="entry name" value="GPI_mannosylTrfase"/>
</dbReference>
<comment type="caution">
    <text evidence="13">The sequence shown here is derived from an EMBL/GenBank/DDBJ whole genome shotgun (WGS) entry which is preliminary data.</text>
</comment>
<evidence type="ECO:0000256" key="6">
    <source>
        <dbReference type="ARBA" id="ARBA00022692"/>
    </source>
</evidence>
<evidence type="ECO:0000256" key="11">
    <source>
        <dbReference type="ARBA" id="ARBA00048899"/>
    </source>
</evidence>
<keyword evidence="5" id="KW-0808">Transferase</keyword>
<dbReference type="OrthoDB" id="19039at2759"/>
<comment type="catalytic activity">
    <reaction evidence="11">
        <text>an alpha-D-Man-(1-&gt;2)-alpha-D-Man-(1-&gt;2)-alpha-D-Man-(1-&gt;3)-[alpha-D-Man-(1-&gt;2)-alpha-D-Man-(1-&gt;3)-alpha-D-Man-(1-&gt;6)]-beta-D-Man-(1-&gt;4)-beta-D-GlcNAc-(1-&gt;4)-alpha-D-GlcNAc-diphospho-di-trans,poly-cis-dolichol + a di-trans,poly-cis-dolichyl beta-D-mannosyl phosphate = an alpha-D-Man-(1-&gt;2)-alpha-D-Man-(1-&gt;2)-alpha-D-Man-(1-&gt;3)-[alpha-D-Man-(1-&gt;2)-alpha-D-Man-(1-&gt;3)-[alpha-D-Man-(1-&gt;6)]-alpha-D-Man-(1-&gt;6)]-beta-D-Man-(1-&gt;4)-beta-D-GlcNAc-(1-&gt;4)-alpha-D-GlcNAc-diphospho-di-trans,poly-cis-dolichol + a di-trans,poly-cis-dolichyl phosphate + H(+)</text>
        <dbReference type="Rhea" id="RHEA:29535"/>
        <dbReference type="Rhea" id="RHEA-COMP:19498"/>
        <dbReference type="Rhea" id="RHEA-COMP:19501"/>
        <dbReference type="Rhea" id="RHEA-COMP:19518"/>
        <dbReference type="Rhea" id="RHEA-COMP:19519"/>
        <dbReference type="ChEBI" id="CHEBI:15378"/>
        <dbReference type="ChEBI" id="CHEBI:57683"/>
        <dbReference type="ChEBI" id="CHEBI:58211"/>
        <dbReference type="ChEBI" id="CHEBI:132517"/>
        <dbReference type="ChEBI" id="CHEBI:132519"/>
        <dbReference type="EC" id="2.4.1.260"/>
    </reaction>
    <physiologicalReaction direction="left-to-right" evidence="11">
        <dbReference type="Rhea" id="RHEA:29536"/>
    </physiologicalReaction>
</comment>
<evidence type="ECO:0000256" key="3">
    <source>
        <dbReference type="ARBA" id="ARBA00007063"/>
    </source>
</evidence>
<evidence type="ECO:0000256" key="1">
    <source>
        <dbReference type="ARBA" id="ARBA00004477"/>
    </source>
</evidence>
<evidence type="ECO:0000256" key="7">
    <source>
        <dbReference type="ARBA" id="ARBA00022824"/>
    </source>
</evidence>
<comment type="similarity">
    <text evidence="3 12">Belongs to the glycosyltransferase 22 family.</text>
</comment>
<accession>A0A8H6G4C8</accession>
<dbReference type="GO" id="GO:0052917">
    <property type="term" value="F:dol-P-Man:Man(7)GlcNAc(2)-PP-Dol alpha-1,6-mannosyltransferase activity"/>
    <property type="evidence" value="ECO:0007669"/>
    <property type="project" value="UniProtKB-EC"/>
</dbReference>
<evidence type="ECO:0000256" key="9">
    <source>
        <dbReference type="ARBA" id="ARBA00023136"/>
    </source>
</evidence>
<feature type="transmembrane region" description="Helical" evidence="12">
    <location>
        <begin position="368"/>
        <end position="394"/>
    </location>
</feature>
<keyword evidence="8 12" id="KW-1133">Transmembrane helix</keyword>
<name>A0A8H6G4C8_9LECA</name>
<keyword evidence="14" id="KW-1185">Reference proteome</keyword>
<feature type="transmembrane region" description="Helical" evidence="12">
    <location>
        <begin position="225"/>
        <end position="246"/>
    </location>
</feature>
<keyword evidence="4 12" id="KW-0328">Glycosyltransferase</keyword>
<dbReference type="RefSeq" id="XP_037169450.1">
    <property type="nucleotide sequence ID" value="XM_037303728.1"/>
</dbReference>
<dbReference type="PANTHER" id="PTHR22760">
    <property type="entry name" value="GLYCOSYLTRANSFERASE"/>
    <property type="match status" value="1"/>
</dbReference>
<feature type="transmembrane region" description="Helical" evidence="12">
    <location>
        <begin position="7"/>
        <end position="26"/>
    </location>
</feature>
<dbReference type="GO" id="GO:0006487">
    <property type="term" value="P:protein N-linked glycosylation"/>
    <property type="evidence" value="ECO:0007669"/>
    <property type="project" value="TreeGrafter"/>
</dbReference>
<proteinExistence type="inferred from homology"/>
<evidence type="ECO:0000313" key="14">
    <source>
        <dbReference type="Proteomes" id="UP000578531"/>
    </source>
</evidence>
<dbReference type="UniPathway" id="UPA00378"/>
<feature type="transmembrane region" description="Helical" evidence="12">
    <location>
        <begin position="341"/>
        <end position="361"/>
    </location>
</feature>
<dbReference type="Pfam" id="PF03901">
    <property type="entry name" value="Glyco_transf_22"/>
    <property type="match status" value="1"/>
</dbReference>
<dbReference type="GeneID" id="59283465"/>
<evidence type="ECO:0000256" key="4">
    <source>
        <dbReference type="ARBA" id="ARBA00022676"/>
    </source>
</evidence>
<dbReference type="AlphaFoldDB" id="A0A8H6G4C8"/>
<sequence length="590" mass="66672">MRHLIDTLLSLLIPCVILIHLFLAPYTKVEESFNIQATHDILTYGIPWGTTWEHTGLWLREHYDHLTFTGSVPRTFVGPLSLAGVSWPFLRFGAGHGGEIRGQLVVRTVLGLYNACCLMVFRNGVARAFGRNAANWYTVFQASQFHMMYYASRTLPNFFAFGLTTLAMRNLLPHALGSPAARSNRRRQELALTLLTIAGTVFRSEIAVLLASQTLYLYFRPYIRLPILSIIPAGLLGAFIGLALTVPVDSFFWQRWPLWPELTGFIYNIVEKQSSNWGTSPWHFYFTSALPRLLFNPFLYQICLPFTLSISILRRQALDILLPNLLFVAVYSSQPHKEWRFIIYIIPSFLAVASAGASWIWTRRAKSFVYRVLSLALVASTLASCMASLGMLAVSRLNYPGAEALNRLHALAGNDTGVVKVHMDTLACMTGVTRFMERAPPVLADAQGAFWVYDKTEEEEKLLDPLFWEGFDYALAERPERVIGSWHVLSTVEGYAGVAIMRPEEGGEQAMEDVRAVQNLWTESRWRKDGLGTARQCVREMSLGRLESVTRKFVTKGWWMRMKMEPRIRILKKAGMPGGTPVEPEQAMEG</sequence>
<keyword evidence="7 12" id="KW-0256">Endoplasmic reticulum</keyword>
<protein>
    <recommendedName>
        <fullName evidence="12">Mannosyltransferase</fullName>
        <ecNumber evidence="12">2.4.1.-</ecNumber>
    </recommendedName>
</protein>
<evidence type="ECO:0000313" key="13">
    <source>
        <dbReference type="EMBL" id="KAF6240181.1"/>
    </source>
</evidence>
<gene>
    <name evidence="13" type="ORF">HO173_001791</name>
</gene>
<keyword evidence="6 12" id="KW-0812">Transmembrane</keyword>
<evidence type="ECO:0000256" key="10">
    <source>
        <dbReference type="ARBA" id="ARBA00044721"/>
    </source>
</evidence>
<organism evidence="13 14">
    <name type="scientific">Letharia columbiana</name>
    <dbReference type="NCBI Taxonomy" id="112416"/>
    <lineage>
        <taxon>Eukaryota</taxon>
        <taxon>Fungi</taxon>
        <taxon>Dikarya</taxon>
        <taxon>Ascomycota</taxon>
        <taxon>Pezizomycotina</taxon>
        <taxon>Lecanoromycetes</taxon>
        <taxon>OSLEUM clade</taxon>
        <taxon>Lecanoromycetidae</taxon>
        <taxon>Lecanorales</taxon>
        <taxon>Lecanorineae</taxon>
        <taxon>Parmeliaceae</taxon>
        <taxon>Letharia</taxon>
    </lineage>
</organism>
<reference evidence="13 14" key="1">
    <citation type="journal article" date="2020" name="Genomics">
        <title>Complete, high-quality genomes from long-read metagenomic sequencing of two wolf lichen thalli reveals enigmatic genome architecture.</title>
        <authorList>
            <person name="McKenzie S.K."/>
            <person name="Walston R.F."/>
            <person name="Allen J.L."/>
        </authorList>
    </citation>
    <scope>NUCLEOTIDE SEQUENCE [LARGE SCALE GENOMIC DNA]</scope>
    <source>
        <strain evidence="13">WasteWater2</strain>
    </source>
</reference>
<feature type="transmembrane region" description="Helical" evidence="12">
    <location>
        <begin position="192"/>
        <end position="219"/>
    </location>
</feature>
<dbReference type="PANTHER" id="PTHR22760:SF1">
    <property type="entry name" value="DOL-P-MAN:MAN(7)GLCNAC(2)-PP-DOL ALPHA-1,6-MANNOSYLTRANSFERASE"/>
    <property type="match status" value="1"/>
</dbReference>
<evidence type="ECO:0000256" key="8">
    <source>
        <dbReference type="ARBA" id="ARBA00022989"/>
    </source>
</evidence>